<accession>A0ABP0GSG9</accession>
<feature type="transmembrane region" description="Helical" evidence="10">
    <location>
        <begin position="628"/>
        <end position="651"/>
    </location>
</feature>
<evidence type="ECO:0000256" key="3">
    <source>
        <dbReference type="ARBA" id="ARBA00022448"/>
    </source>
</evidence>
<evidence type="ECO:0000256" key="10">
    <source>
        <dbReference type="SAM" id="Phobius"/>
    </source>
</evidence>
<dbReference type="PANTHER" id="PTHR11453">
    <property type="entry name" value="ANION EXCHANGE PROTEIN"/>
    <property type="match status" value="1"/>
</dbReference>
<dbReference type="PANTHER" id="PTHR11453:SF127">
    <property type="entry name" value="SOLUTE CARRIER FAMILY 4 MEMBER 11"/>
    <property type="match status" value="1"/>
</dbReference>
<comment type="subcellular location">
    <subcellularLocation>
        <location evidence="1">Cell membrane</location>
        <topology evidence="1">Multi-pass membrane protein</topology>
    </subcellularLocation>
</comment>
<sequence length="821" mass="92962">MTTPHNHRPSEASNGSVFTNEYDNPVYDTDIHLEDDVIDDKVEVKFEGSDVNSEVNGYPKDGDERPKRHRDVSVSPSVDYDDIISAANLTEEIQLSTSGPPGVYVNTTQRHSGIVRKRKSHDVIQEEDDEFFHRELILKIRKTLPLKDFRDEIRARRDLEKFLVSPVVLLDVPHTSLDKIIAELLSKLQKDLDVDEKITSEAEKAFFTFQEQYQDSLGSVDQLRETIQGVQYRPDGSAYEETWITALCSLPMLKKSHVGIARLRNPLNLGNKCEEVLFVIAVIAPKKEKFTKNAVEIGRTFSSMMCNQSFRHNLAAAKTEEEFKDVLILQSTKYKREVRESMTEPLTGKEEDEFVEYSYLQVGRGIYDDLKRRLPHYWSDYKDGVVGKHTLHKLVATVFFLYFACLLPDIAFGTLYETTTDKKIDVTSAVMSQTIGGLAFAIFSGQPMLIILTTAPLALYVKVGVTSTAPMVTTSNTTDFFTPAPYNMTEGCELLGDKLKCYKPEESILFLFLMLGTLWLGMTILRFDESQFLSATKREILADYALPISVVCLSFIGAYLFRAIDLENFNVEPGKNLFILAPVSELPPLAHLGAMGLGLCLSCLFFVDQNVSAAIVNAPANKLKKGPAYHWDLLVIGLINVVLSIFTLPWVHAALPHSPLHVKALADVEQHVSNFGTVHDEIVKVRETRLTSILSHILIGLSIFLLPYMQYWIPVAVLQGLFLFLGLTSFNGNQMFDRMMLLFTEGSSYPPNHYVRKVPQRILHLFTLCQVIQLVIVAFFGFAEQYYLKMIFPVIILLLLPIRHKVLPWFIERKYLAVLDT</sequence>
<keyword evidence="8 10" id="KW-0472">Membrane</keyword>
<feature type="compositionally biased region" description="Polar residues" evidence="9">
    <location>
        <begin position="11"/>
        <end position="22"/>
    </location>
</feature>
<dbReference type="InterPro" id="IPR011531">
    <property type="entry name" value="HCO3_transpt-like_TM_dom"/>
</dbReference>
<gene>
    <name evidence="12" type="ORF">CVLEPA_LOCUS28038</name>
</gene>
<feature type="transmembrane region" description="Helical" evidence="10">
    <location>
        <begin position="394"/>
        <end position="416"/>
    </location>
</feature>
<keyword evidence="5 10" id="KW-0812">Transmembrane</keyword>
<evidence type="ECO:0000256" key="1">
    <source>
        <dbReference type="ARBA" id="ARBA00004651"/>
    </source>
</evidence>
<evidence type="ECO:0000259" key="11">
    <source>
        <dbReference type="Pfam" id="PF00955"/>
    </source>
</evidence>
<dbReference type="Pfam" id="PF00955">
    <property type="entry name" value="HCO3_cotransp"/>
    <property type="match status" value="2"/>
</dbReference>
<comment type="similarity">
    <text evidence="2">Belongs to the anion exchanger (TC 2.A.31) family.</text>
</comment>
<feature type="domain" description="Bicarbonate transporter-like transmembrane" evidence="11">
    <location>
        <begin position="364"/>
        <end position="463"/>
    </location>
</feature>
<evidence type="ECO:0000313" key="13">
    <source>
        <dbReference type="Proteomes" id="UP001642483"/>
    </source>
</evidence>
<evidence type="ECO:0000313" key="12">
    <source>
        <dbReference type="EMBL" id="CAK8694686.1"/>
    </source>
</evidence>
<keyword evidence="3" id="KW-0813">Transport</keyword>
<keyword evidence="6 10" id="KW-1133">Transmembrane helix</keyword>
<feature type="domain" description="Bicarbonate transporter-like transmembrane" evidence="11">
    <location>
        <begin position="488"/>
        <end position="821"/>
    </location>
</feature>
<feature type="transmembrane region" description="Helical" evidence="10">
    <location>
        <begin position="540"/>
        <end position="561"/>
    </location>
</feature>
<feature type="transmembrane region" description="Helical" evidence="10">
    <location>
        <begin position="508"/>
        <end position="528"/>
    </location>
</feature>
<feature type="transmembrane region" description="Helical" evidence="10">
    <location>
        <begin position="437"/>
        <end position="461"/>
    </location>
</feature>
<keyword evidence="4" id="KW-1003">Cell membrane</keyword>
<feature type="region of interest" description="Disordered" evidence="9">
    <location>
        <begin position="1"/>
        <end position="24"/>
    </location>
</feature>
<feature type="transmembrane region" description="Helical" evidence="10">
    <location>
        <begin position="762"/>
        <end position="780"/>
    </location>
</feature>
<evidence type="ECO:0000256" key="9">
    <source>
        <dbReference type="SAM" id="MobiDB-lite"/>
    </source>
</evidence>
<dbReference type="Proteomes" id="UP001642483">
    <property type="component" value="Unassembled WGS sequence"/>
</dbReference>
<dbReference type="InterPro" id="IPR016152">
    <property type="entry name" value="PTrfase/Anion_transptr"/>
</dbReference>
<dbReference type="SUPFAM" id="SSF55804">
    <property type="entry name" value="Phoshotransferase/anion transport protein"/>
    <property type="match status" value="1"/>
</dbReference>
<evidence type="ECO:0000256" key="7">
    <source>
        <dbReference type="ARBA" id="ARBA00023065"/>
    </source>
</evidence>
<name>A0ABP0GSG9_CLALP</name>
<dbReference type="EMBL" id="CAWYQH010000141">
    <property type="protein sequence ID" value="CAK8694686.1"/>
    <property type="molecule type" value="Genomic_DNA"/>
</dbReference>
<evidence type="ECO:0000256" key="4">
    <source>
        <dbReference type="ARBA" id="ARBA00022475"/>
    </source>
</evidence>
<organism evidence="12 13">
    <name type="scientific">Clavelina lepadiformis</name>
    <name type="common">Light-bulb sea squirt</name>
    <name type="synonym">Ascidia lepadiformis</name>
    <dbReference type="NCBI Taxonomy" id="159417"/>
    <lineage>
        <taxon>Eukaryota</taxon>
        <taxon>Metazoa</taxon>
        <taxon>Chordata</taxon>
        <taxon>Tunicata</taxon>
        <taxon>Ascidiacea</taxon>
        <taxon>Aplousobranchia</taxon>
        <taxon>Clavelinidae</taxon>
        <taxon>Clavelina</taxon>
    </lineage>
</organism>
<comment type="caution">
    <text evidence="12">The sequence shown here is derived from an EMBL/GenBank/DDBJ whole genome shotgun (WGS) entry which is preliminary data.</text>
</comment>
<proteinExistence type="inferred from homology"/>
<dbReference type="Gene3D" id="1.10.287.570">
    <property type="entry name" value="Helical hairpin bin"/>
    <property type="match status" value="1"/>
</dbReference>
<feature type="transmembrane region" description="Helical" evidence="10">
    <location>
        <begin position="589"/>
        <end position="607"/>
    </location>
</feature>
<evidence type="ECO:0000256" key="6">
    <source>
        <dbReference type="ARBA" id="ARBA00022989"/>
    </source>
</evidence>
<dbReference type="Gene3D" id="3.40.930.10">
    <property type="entry name" value="Mannitol-specific EII, Chain A"/>
    <property type="match status" value="1"/>
</dbReference>
<feature type="transmembrane region" description="Helical" evidence="10">
    <location>
        <begin position="711"/>
        <end position="730"/>
    </location>
</feature>
<feature type="region of interest" description="Disordered" evidence="9">
    <location>
        <begin position="49"/>
        <end position="74"/>
    </location>
</feature>
<dbReference type="InterPro" id="IPR003020">
    <property type="entry name" value="HCO3_transpt_euk"/>
</dbReference>
<evidence type="ECO:0000256" key="8">
    <source>
        <dbReference type="ARBA" id="ARBA00023136"/>
    </source>
</evidence>
<keyword evidence="13" id="KW-1185">Reference proteome</keyword>
<reference evidence="12 13" key="1">
    <citation type="submission" date="2024-02" db="EMBL/GenBank/DDBJ databases">
        <authorList>
            <person name="Daric V."/>
            <person name="Darras S."/>
        </authorList>
    </citation>
    <scope>NUCLEOTIDE SEQUENCE [LARGE SCALE GENOMIC DNA]</scope>
</reference>
<protein>
    <recommendedName>
        <fullName evidence="11">Bicarbonate transporter-like transmembrane domain-containing protein</fullName>
    </recommendedName>
</protein>
<evidence type="ECO:0000256" key="2">
    <source>
        <dbReference type="ARBA" id="ARBA00010993"/>
    </source>
</evidence>
<evidence type="ECO:0000256" key="5">
    <source>
        <dbReference type="ARBA" id="ARBA00022692"/>
    </source>
</evidence>
<keyword evidence="7" id="KW-0406">Ion transport</keyword>